<reference evidence="13 14" key="1">
    <citation type="submission" date="2016-10" db="EMBL/GenBank/DDBJ databases">
        <authorList>
            <person name="de Groot N.N."/>
        </authorList>
    </citation>
    <scope>NUCLEOTIDE SEQUENCE [LARGE SCALE GENOMIC DNA]</scope>
    <source>
        <strain evidence="13 14">DSM 18438</strain>
    </source>
</reference>
<keyword evidence="6" id="KW-0378">Hydrolase</keyword>
<dbReference type="RefSeq" id="WP_091964935.1">
    <property type="nucleotide sequence ID" value="NZ_FOLH01000007.1"/>
</dbReference>
<accession>A0A1I1JPP3</accession>
<feature type="transmembrane region" description="Helical" evidence="11">
    <location>
        <begin position="12"/>
        <end position="33"/>
    </location>
</feature>
<sequence>MLALIAAPFQVILGTLFFVSITLLIYAPVLLPLVYLLDWLYISGYLPWDQWRLLYTALFLYVSSILLQVIADNVFGLTYRKITQDPQIEEATADHPNLAWLHQAFEEVKQQFPGEKSARVFYNPSGEINAIAFRDLRHKGVMIYGGLVKTLIEKNAPEQRIAAVKGILAHELSHLTNWDFLSGQYRMALARQFNLHMSIRNKVFQTLWTFLPILLIIGLFIRWGMALIHNLTTGLINLLSSLYRRLDAAVSRAIEFRCDRQAAKAVGWPSIFLGLSSLPIQSRSNMFDSHPDGISRLLYIHRRGGEKSSNQLISGSIAARITALLLFPLLGLLAWWLGELAQVLPAGYFDPSFQFLLGQLIAIPGVETAINFLVQSWLVVINSLQYLVFWLLEESTLLWPLVQSLSYQVWDFLIHFHYNLQTGITDLYLQFLPLLNQWTGWQISLDQSALKWLPLASTLLTELFLIRLFFASLRWIKKTLAWIQQKVFLLRFFVATRLFTRKSAPELDRLLVTAFNENNYSAVIRLIRRGAHPARVQLTSGKSLVEHLHLQGNPAASSLARLLPKEK</sequence>
<evidence type="ECO:0000313" key="14">
    <source>
        <dbReference type="Proteomes" id="UP000199058"/>
    </source>
</evidence>
<dbReference type="PANTHER" id="PTHR43221:SF2">
    <property type="entry name" value="PROTEASE HTPX HOMOLOG"/>
    <property type="match status" value="1"/>
</dbReference>
<keyword evidence="4 11" id="KW-0812">Transmembrane</keyword>
<keyword evidence="3 13" id="KW-0645">Protease</keyword>
<dbReference type="OrthoDB" id="15218at2"/>
<dbReference type="GO" id="GO:0004222">
    <property type="term" value="F:metalloendopeptidase activity"/>
    <property type="evidence" value="ECO:0007669"/>
    <property type="project" value="InterPro"/>
</dbReference>
<evidence type="ECO:0000256" key="9">
    <source>
        <dbReference type="ARBA" id="ARBA00023049"/>
    </source>
</evidence>
<gene>
    <name evidence="13" type="ORF">SAMN05660443_2795</name>
</gene>
<keyword evidence="7" id="KW-0862">Zinc</keyword>
<dbReference type="PANTHER" id="PTHR43221">
    <property type="entry name" value="PROTEASE HTPX"/>
    <property type="match status" value="1"/>
</dbReference>
<evidence type="ECO:0000256" key="7">
    <source>
        <dbReference type="ARBA" id="ARBA00022833"/>
    </source>
</evidence>
<dbReference type="GO" id="GO:0046872">
    <property type="term" value="F:metal ion binding"/>
    <property type="evidence" value="ECO:0007669"/>
    <property type="project" value="UniProtKB-KW"/>
</dbReference>
<evidence type="ECO:0000256" key="5">
    <source>
        <dbReference type="ARBA" id="ARBA00022723"/>
    </source>
</evidence>
<dbReference type="EMBL" id="FOLH01000007">
    <property type="protein sequence ID" value="SFC47863.1"/>
    <property type="molecule type" value="Genomic_DNA"/>
</dbReference>
<keyword evidence="14" id="KW-1185">Reference proteome</keyword>
<evidence type="ECO:0000256" key="1">
    <source>
        <dbReference type="ARBA" id="ARBA00001947"/>
    </source>
</evidence>
<organism evidence="13 14">
    <name type="scientific">Marinospirillum celere</name>
    <dbReference type="NCBI Taxonomy" id="1122252"/>
    <lineage>
        <taxon>Bacteria</taxon>
        <taxon>Pseudomonadati</taxon>
        <taxon>Pseudomonadota</taxon>
        <taxon>Gammaproteobacteria</taxon>
        <taxon>Oceanospirillales</taxon>
        <taxon>Oceanospirillaceae</taxon>
        <taxon>Marinospirillum</taxon>
    </lineage>
</organism>
<evidence type="ECO:0000256" key="6">
    <source>
        <dbReference type="ARBA" id="ARBA00022801"/>
    </source>
</evidence>
<keyword evidence="8 11" id="KW-1133">Transmembrane helix</keyword>
<protein>
    <submittedName>
        <fullName evidence="13">Zn-dependent protease with chaperone function</fullName>
    </submittedName>
</protein>
<dbReference type="Pfam" id="PF01435">
    <property type="entry name" value="Peptidase_M48"/>
    <property type="match status" value="1"/>
</dbReference>
<dbReference type="InterPro" id="IPR050083">
    <property type="entry name" value="HtpX_protease"/>
</dbReference>
<evidence type="ECO:0000256" key="2">
    <source>
        <dbReference type="ARBA" id="ARBA00022475"/>
    </source>
</evidence>
<dbReference type="InterPro" id="IPR001915">
    <property type="entry name" value="Peptidase_M48"/>
</dbReference>
<evidence type="ECO:0000256" key="3">
    <source>
        <dbReference type="ARBA" id="ARBA00022670"/>
    </source>
</evidence>
<comment type="cofactor">
    <cofactor evidence="1">
        <name>Zn(2+)</name>
        <dbReference type="ChEBI" id="CHEBI:29105"/>
    </cofactor>
</comment>
<keyword evidence="2" id="KW-1003">Cell membrane</keyword>
<proteinExistence type="predicted"/>
<evidence type="ECO:0000256" key="8">
    <source>
        <dbReference type="ARBA" id="ARBA00022989"/>
    </source>
</evidence>
<dbReference type="GO" id="GO:0006508">
    <property type="term" value="P:proteolysis"/>
    <property type="evidence" value="ECO:0007669"/>
    <property type="project" value="UniProtKB-KW"/>
</dbReference>
<dbReference type="STRING" id="1122252.SAMN05660443_2795"/>
<evidence type="ECO:0000256" key="10">
    <source>
        <dbReference type="ARBA" id="ARBA00023136"/>
    </source>
</evidence>
<evidence type="ECO:0000259" key="12">
    <source>
        <dbReference type="Pfam" id="PF01435"/>
    </source>
</evidence>
<feature type="transmembrane region" description="Helical" evidence="11">
    <location>
        <begin position="53"/>
        <end position="71"/>
    </location>
</feature>
<feature type="transmembrane region" description="Helical" evidence="11">
    <location>
        <begin position="203"/>
        <end position="221"/>
    </location>
</feature>
<dbReference type="Gene3D" id="3.30.2010.10">
    <property type="entry name" value="Metalloproteases ('zincins'), catalytic domain"/>
    <property type="match status" value="1"/>
</dbReference>
<dbReference type="Proteomes" id="UP000199058">
    <property type="component" value="Unassembled WGS sequence"/>
</dbReference>
<keyword evidence="5" id="KW-0479">Metal-binding</keyword>
<name>A0A1I1JPP3_9GAMM</name>
<feature type="domain" description="Peptidase M48" evidence="12">
    <location>
        <begin position="99"/>
        <end position="297"/>
    </location>
</feature>
<evidence type="ECO:0000313" key="13">
    <source>
        <dbReference type="EMBL" id="SFC47863.1"/>
    </source>
</evidence>
<dbReference type="AlphaFoldDB" id="A0A1I1JPP3"/>
<evidence type="ECO:0000256" key="4">
    <source>
        <dbReference type="ARBA" id="ARBA00022692"/>
    </source>
</evidence>
<keyword evidence="9" id="KW-0482">Metalloprotease</keyword>
<evidence type="ECO:0000256" key="11">
    <source>
        <dbReference type="SAM" id="Phobius"/>
    </source>
</evidence>
<keyword evidence="10 11" id="KW-0472">Membrane</keyword>